<proteinExistence type="predicted"/>
<gene>
    <name evidence="1" type="ORF">ENV41_03875</name>
</gene>
<evidence type="ECO:0000313" key="1">
    <source>
        <dbReference type="EMBL" id="HFZ09250.1"/>
    </source>
</evidence>
<evidence type="ECO:0008006" key="2">
    <source>
        <dbReference type="Google" id="ProtNLM"/>
    </source>
</evidence>
<reference evidence="1" key="1">
    <citation type="journal article" date="2020" name="mSystems">
        <title>Genome- and Community-Level Interaction Insights into Carbon Utilization and Element Cycling Functions of Hydrothermarchaeota in Hydrothermal Sediment.</title>
        <authorList>
            <person name="Zhou Z."/>
            <person name="Liu Y."/>
            <person name="Xu W."/>
            <person name="Pan J."/>
            <person name="Luo Z.H."/>
            <person name="Li M."/>
        </authorList>
    </citation>
    <scope>NUCLEOTIDE SEQUENCE [LARGE SCALE GENOMIC DNA]</scope>
    <source>
        <strain evidence="1">SpSt-757</strain>
    </source>
</reference>
<dbReference type="EMBL" id="DTGG01000121">
    <property type="protein sequence ID" value="HFZ09250.1"/>
    <property type="molecule type" value="Genomic_DNA"/>
</dbReference>
<organism evidence="1">
    <name type="scientific">candidate division CPR3 bacterium</name>
    <dbReference type="NCBI Taxonomy" id="2268181"/>
    <lineage>
        <taxon>Bacteria</taxon>
        <taxon>Bacteria division CPR3</taxon>
    </lineage>
</organism>
<sequence>MPATALEPKKIRNLGVYGVIRQSEVDDALIPEGAVVEALNVHFDRKGAITLRPGMVALGSTVSAGYPCLGMHNPTSATTSASMFAVFSNGTNNVIYRWNGSVWSSSLATDTKNYKTRFVEFAGRTIRVNGIEGSIRCWNGLADGPSYWEYTGNPINPQQLSNNNIKPKYIEVYKSRVYVAGDSNYPDRLFYSSVISSAGNITWAPSTDFVDINPNDGENITALKRYSLELLVFKPNYIYRFRTAGVDPDPLIKIGTRSQESIVEGKKGIYFHHDTGFYRYSGGYPVEISRPISDIVQAIPLSSFADIAGWRDDDHIYWSVENLTIEGESWKNVVIRYTESSEIWTIYSYADGIKWGADYNSGSTLTRLVGTDDGVVATFNSGTSDLGEPIKYRVITKWYDFGNIYERKVIQQLVVLCEKAQASMLMYQVDDETNWNDLGQLRKYLNNFEPLNIRFHRIRFKLAGVSNVEAFIWQGIEVVKGINEGVIIEN</sequence>
<protein>
    <recommendedName>
        <fullName evidence="2">Exo-alpha-sialidase</fullName>
    </recommendedName>
</protein>
<dbReference type="AlphaFoldDB" id="A0A7V3JAC3"/>
<accession>A0A7V3JAC3</accession>
<name>A0A7V3JAC3_UNCC3</name>
<comment type="caution">
    <text evidence="1">The sequence shown here is derived from an EMBL/GenBank/DDBJ whole genome shotgun (WGS) entry which is preliminary data.</text>
</comment>